<dbReference type="AlphaFoldDB" id="A0A1G2MRL5"/>
<dbReference type="Pfam" id="PF01370">
    <property type="entry name" value="Epimerase"/>
    <property type="match status" value="1"/>
</dbReference>
<dbReference type="Proteomes" id="UP000177565">
    <property type="component" value="Unassembled WGS sequence"/>
</dbReference>
<dbReference type="PANTHER" id="PTHR43245">
    <property type="entry name" value="BIFUNCTIONAL POLYMYXIN RESISTANCE PROTEIN ARNA"/>
    <property type="match status" value="1"/>
</dbReference>
<dbReference type="Gene3D" id="3.40.50.720">
    <property type="entry name" value="NAD(P)-binding Rossmann-like Domain"/>
    <property type="match status" value="1"/>
</dbReference>
<protein>
    <recommendedName>
        <fullName evidence="1">NAD-dependent epimerase/dehydratase domain-containing protein</fullName>
    </recommendedName>
</protein>
<dbReference type="PANTHER" id="PTHR43245:SF23">
    <property type="entry name" value="NAD(P)-BINDING DOMAIN-CONTAINING PROTEIN"/>
    <property type="match status" value="1"/>
</dbReference>
<feature type="domain" description="NAD-dependent epimerase/dehydratase" evidence="1">
    <location>
        <begin position="3"/>
        <end position="227"/>
    </location>
</feature>
<reference evidence="2 3" key="1">
    <citation type="journal article" date="2016" name="Nat. Commun.">
        <title>Thousands of microbial genomes shed light on interconnected biogeochemical processes in an aquifer system.</title>
        <authorList>
            <person name="Anantharaman K."/>
            <person name="Brown C.T."/>
            <person name="Hug L.A."/>
            <person name="Sharon I."/>
            <person name="Castelle C.J."/>
            <person name="Probst A.J."/>
            <person name="Thomas B.C."/>
            <person name="Singh A."/>
            <person name="Wilkins M.J."/>
            <person name="Karaoz U."/>
            <person name="Brodie E.L."/>
            <person name="Williams K.H."/>
            <person name="Hubbard S.S."/>
            <person name="Banfield J.F."/>
        </authorList>
    </citation>
    <scope>NUCLEOTIDE SEQUENCE [LARGE SCALE GENOMIC DNA]</scope>
</reference>
<evidence type="ECO:0000313" key="3">
    <source>
        <dbReference type="Proteomes" id="UP000177565"/>
    </source>
</evidence>
<dbReference type="EMBL" id="MHRQ01000020">
    <property type="protein sequence ID" value="OHA26498.1"/>
    <property type="molecule type" value="Genomic_DNA"/>
</dbReference>
<organism evidence="2 3">
    <name type="scientific">Candidatus Taylorbacteria bacterium RIFCSPHIGHO2_02_FULL_46_13</name>
    <dbReference type="NCBI Taxonomy" id="1802312"/>
    <lineage>
        <taxon>Bacteria</taxon>
        <taxon>Candidatus Tayloriibacteriota</taxon>
    </lineage>
</organism>
<gene>
    <name evidence="2" type="ORF">A3C06_02885</name>
</gene>
<dbReference type="SUPFAM" id="SSF51735">
    <property type="entry name" value="NAD(P)-binding Rossmann-fold domains"/>
    <property type="match status" value="1"/>
</dbReference>
<dbReference type="InterPro" id="IPR036291">
    <property type="entry name" value="NAD(P)-bd_dom_sf"/>
</dbReference>
<dbReference type="InterPro" id="IPR001509">
    <property type="entry name" value="Epimerase_deHydtase"/>
</dbReference>
<dbReference type="InterPro" id="IPR050177">
    <property type="entry name" value="Lipid_A_modif_metabolic_enz"/>
</dbReference>
<proteinExistence type="predicted"/>
<dbReference type="CDD" id="cd08946">
    <property type="entry name" value="SDR_e"/>
    <property type="match status" value="1"/>
</dbReference>
<dbReference type="STRING" id="1802312.A3C06_02885"/>
<comment type="caution">
    <text evidence="2">The sequence shown here is derived from an EMBL/GenBank/DDBJ whole genome shotgun (WGS) entry which is preliminary data.</text>
</comment>
<name>A0A1G2MRL5_9BACT</name>
<accession>A0A1G2MRL5</accession>
<sequence>MKILVAGGGGYLGTRLVSKLIEEKHQVEVLDLFWFGNYLPKGVPVHKKDVIEADEAFLQEYDQVIFVAGLSNDPMAEFSPAMNFVSNAAGPAYLAYMSKKAGVKRFIYASSGSVYGMTGKKLLTEDTLPASTNPYGISKAQGEYGVMHLQDKNFSVISFRHGTISGFSPRMRFDLIINTMYMRAMTEGKLIINNPSIWRPILAISDSVDAYAKAVSMPQEISGVYNLSSGNFSVGEVGKALAKHFKQTHGVTLDIHLNHTNDLRDYAMSTKKIERELGIKAKGTVQSILDELDAHIGKNFDFSSEKYYNILIFKKMFRT</sequence>
<evidence type="ECO:0000259" key="1">
    <source>
        <dbReference type="Pfam" id="PF01370"/>
    </source>
</evidence>
<evidence type="ECO:0000313" key="2">
    <source>
        <dbReference type="EMBL" id="OHA26498.1"/>
    </source>
</evidence>